<dbReference type="InterPro" id="IPR038899">
    <property type="entry name" value="METTL22"/>
</dbReference>
<proteinExistence type="predicted"/>
<gene>
    <name evidence="1" type="ORF">ACA1_069960</name>
</gene>
<dbReference type="STRING" id="1257118.L8HG34"/>
<organism evidence="1 2">
    <name type="scientific">Acanthamoeba castellanii (strain ATCC 30010 / Neff)</name>
    <dbReference type="NCBI Taxonomy" id="1257118"/>
    <lineage>
        <taxon>Eukaryota</taxon>
        <taxon>Amoebozoa</taxon>
        <taxon>Discosea</taxon>
        <taxon>Longamoebia</taxon>
        <taxon>Centramoebida</taxon>
        <taxon>Acanthamoebidae</taxon>
        <taxon>Acanthamoeba</taxon>
    </lineage>
</organism>
<dbReference type="AlphaFoldDB" id="L8HG34"/>
<dbReference type="Proteomes" id="UP000011083">
    <property type="component" value="Unassembled WGS sequence"/>
</dbReference>
<dbReference type="GO" id="GO:0008276">
    <property type="term" value="F:protein methyltransferase activity"/>
    <property type="evidence" value="ECO:0007669"/>
    <property type="project" value="InterPro"/>
</dbReference>
<evidence type="ECO:0000313" key="1">
    <source>
        <dbReference type="EMBL" id="ELR23411.1"/>
    </source>
</evidence>
<dbReference type="PANTHER" id="PTHR23108:SF0">
    <property type="entry name" value="METHYLTRANSFERASE-LIKE PROTEIN 22"/>
    <property type="match status" value="1"/>
</dbReference>
<dbReference type="Gene3D" id="3.40.50.150">
    <property type="entry name" value="Vaccinia Virus protein VP39"/>
    <property type="match status" value="1"/>
</dbReference>
<accession>L8HG34</accession>
<dbReference type="InterPro" id="IPR019410">
    <property type="entry name" value="Methyltransf_16"/>
</dbReference>
<dbReference type="EMBL" id="KB007857">
    <property type="protein sequence ID" value="ELR23411.1"/>
    <property type="molecule type" value="Genomic_DNA"/>
</dbReference>
<dbReference type="OrthoDB" id="46564at2759"/>
<dbReference type="PANTHER" id="PTHR23108">
    <property type="entry name" value="METHYLTRANSFERASE-RELATED"/>
    <property type="match status" value="1"/>
</dbReference>
<dbReference type="Pfam" id="PF10294">
    <property type="entry name" value="Methyltransf_16"/>
    <property type="match status" value="1"/>
</dbReference>
<dbReference type="SUPFAM" id="SSF53335">
    <property type="entry name" value="S-adenosyl-L-methionine-dependent methyltransferases"/>
    <property type="match status" value="1"/>
</dbReference>
<keyword evidence="2" id="KW-1185">Reference proteome</keyword>
<evidence type="ECO:0000313" key="2">
    <source>
        <dbReference type="Proteomes" id="UP000011083"/>
    </source>
</evidence>
<dbReference type="InterPro" id="IPR029063">
    <property type="entry name" value="SAM-dependent_MTases_sf"/>
</dbReference>
<dbReference type="VEuPathDB" id="AmoebaDB:ACA1_069960"/>
<reference evidence="1 2" key="1">
    <citation type="journal article" date="2013" name="Genome Biol.">
        <title>Genome of Acanthamoeba castellanii highlights extensive lateral gene transfer and early evolution of tyrosine kinase signaling.</title>
        <authorList>
            <person name="Clarke M."/>
            <person name="Lohan A.J."/>
            <person name="Liu B."/>
            <person name="Lagkouvardos I."/>
            <person name="Roy S."/>
            <person name="Zafar N."/>
            <person name="Bertelli C."/>
            <person name="Schilde C."/>
            <person name="Kianianmomeni A."/>
            <person name="Burglin T.R."/>
            <person name="Frech C."/>
            <person name="Turcotte B."/>
            <person name="Kopec K.O."/>
            <person name="Synnott J.M."/>
            <person name="Choo C."/>
            <person name="Paponov I."/>
            <person name="Finkler A."/>
            <person name="Soon Heng Tan C."/>
            <person name="Hutchins A.P."/>
            <person name="Weinmeier T."/>
            <person name="Rattei T."/>
            <person name="Chu J.S."/>
            <person name="Gimenez G."/>
            <person name="Irimia M."/>
            <person name="Rigden D.J."/>
            <person name="Fitzpatrick D.A."/>
            <person name="Lorenzo-Morales J."/>
            <person name="Bateman A."/>
            <person name="Chiu C.H."/>
            <person name="Tang P."/>
            <person name="Hegemann P."/>
            <person name="Fromm H."/>
            <person name="Raoult D."/>
            <person name="Greub G."/>
            <person name="Miranda-Saavedra D."/>
            <person name="Chen N."/>
            <person name="Nash P."/>
            <person name="Ginger M.L."/>
            <person name="Horn M."/>
            <person name="Schaap P."/>
            <person name="Caler L."/>
            <person name="Loftus B."/>
        </authorList>
    </citation>
    <scope>NUCLEOTIDE SEQUENCE [LARGE SCALE GENOMIC DNA]</scope>
    <source>
        <strain evidence="1 2">Neff</strain>
    </source>
</reference>
<dbReference type="KEGG" id="acan:ACA1_069960"/>
<protein>
    <submittedName>
        <fullName evidence="1">C16orf68, putative</fullName>
    </submittedName>
</protein>
<dbReference type="GO" id="GO:0005634">
    <property type="term" value="C:nucleus"/>
    <property type="evidence" value="ECO:0007669"/>
    <property type="project" value="TreeGrafter"/>
</dbReference>
<name>L8HG34_ACACF</name>
<dbReference type="OMA" id="EYERCPQ"/>
<sequence>MQMMTKPAWMKKAIWSAVSTGDERRRQVTGVVTLLHALRTTLPAVGLQVWRGSLVLADYIMREQDAGRWHDVHALELGAGAGLAGLIMARHASRVWFTDYDDEVLANCEKNGQLNRHLFAHEDVVRVRKLDWLAPPPAWFRASPTNAAEPAVRPAADHSGDEAAGPPYEWTQADVAECQRISVLLAADVIYEDHLTTALFGLLEYCSRPITVGGEMLRGDRVLVLSIEKRINFTLEDLAPTSKAYDHFRSFFVDLDAEPCCSSSPPKPRPRPRLEGRRIDVADVPQRFDYERVAELELWTLRLARS</sequence>
<dbReference type="RefSeq" id="XP_004352939.1">
    <property type="nucleotide sequence ID" value="XM_004352887.1"/>
</dbReference>
<dbReference type="GeneID" id="14924385"/>